<sequence length="306" mass="35513">MSLGEIAERCYNMTTSYLKVSTSSIIIKETQDAVRLTRQHLLEEVFTRWSPLNGEISFSYNGGKDCQVLLLLYLSCLWEFFIIQAERSQYDFKYQKFPMNNLFSVYIDLAKTFPTLENFVNLTSERYQLSLYSSMREHGTKASNMSCAFGDFLKRYPETQAILIGVRATDPFGDTLMAIQKTDSNWPDFYRVQPILHWKLANIWSFLLYSDEPICGLYGNGFTSIGGIDTTIPNPYLIDSKDNRSKLSLEFQWEIDNAFERGNDKINVLEVDPDDQLWLKKLGSEKYLPGWYLINDEIERAGRIKK</sequence>
<evidence type="ECO:0000256" key="9">
    <source>
        <dbReference type="ARBA" id="ARBA00022840"/>
    </source>
</evidence>
<dbReference type="PANTHER" id="PTHR23293:SF9">
    <property type="entry name" value="FAD SYNTHASE"/>
    <property type="match status" value="1"/>
</dbReference>
<gene>
    <name evidence="14" type="ORF">KABA2_02S14146</name>
</gene>
<dbReference type="SUPFAM" id="SSF52402">
    <property type="entry name" value="Adenine nucleotide alpha hydrolases-like"/>
    <property type="match status" value="1"/>
</dbReference>
<organism evidence="14 15">
    <name type="scientific">Maudiozyma barnettii</name>
    <dbReference type="NCBI Taxonomy" id="61262"/>
    <lineage>
        <taxon>Eukaryota</taxon>
        <taxon>Fungi</taxon>
        <taxon>Dikarya</taxon>
        <taxon>Ascomycota</taxon>
        <taxon>Saccharomycotina</taxon>
        <taxon>Saccharomycetes</taxon>
        <taxon>Saccharomycetales</taxon>
        <taxon>Saccharomycetaceae</taxon>
        <taxon>Maudiozyma</taxon>
    </lineage>
</organism>
<evidence type="ECO:0000313" key="15">
    <source>
        <dbReference type="Proteomes" id="UP000644660"/>
    </source>
</evidence>
<evidence type="ECO:0000256" key="7">
    <source>
        <dbReference type="ARBA" id="ARBA00022741"/>
    </source>
</evidence>
<dbReference type="Gene3D" id="3.40.50.620">
    <property type="entry name" value="HUPs"/>
    <property type="match status" value="1"/>
</dbReference>
<reference evidence="14 15" key="1">
    <citation type="submission" date="2020-05" db="EMBL/GenBank/DDBJ databases">
        <authorList>
            <person name="Casaregola S."/>
            <person name="Devillers H."/>
            <person name="Grondin C."/>
        </authorList>
    </citation>
    <scope>NUCLEOTIDE SEQUENCE [LARGE SCALE GENOMIC DNA]</scope>
    <source>
        <strain evidence="14 15">CLIB 1767</strain>
    </source>
</reference>
<accession>A0A8H2VDB1</accession>
<comment type="caution">
    <text evidence="14">The sequence shown here is derived from an EMBL/GenBank/DDBJ whole genome shotgun (WGS) entry which is preliminary data.</text>
</comment>
<evidence type="ECO:0000256" key="3">
    <source>
        <dbReference type="ARBA" id="ARBA00022630"/>
    </source>
</evidence>
<evidence type="ECO:0000256" key="12">
    <source>
        <dbReference type="ARBA" id="ARBA00049494"/>
    </source>
</evidence>
<keyword evidence="7" id="KW-0547">Nucleotide-binding</keyword>
<dbReference type="EC" id="2.7.7.2" evidence="2"/>
<evidence type="ECO:0000256" key="5">
    <source>
        <dbReference type="ARBA" id="ARBA00022679"/>
    </source>
</evidence>
<evidence type="ECO:0000256" key="11">
    <source>
        <dbReference type="ARBA" id="ARBA00031871"/>
    </source>
</evidence>
<keyword evidence="8" id="KW-0274">FAD</keyword>
<dbReference type="Proteomes" id="UP000644660">
    <property type="component" value="Unassembled WGS sequence"/>
</dbReference>
<dbReference type="InterPro" id="IPR014729">
    <property type="entry name" value="Rossmann-like_a/b/a_fold"/>
</dbReference>
<comment type="catalytic activity">
    <reaction evidence="12">
        <text>FMN + ATP + H(+) = FAD + diphosphate</text>
        <dbReference type="Rhea" id="RHEA:17237"/>
        <dbReference type="ChEBI" id="CHEBI:15378"/>
        <dbReference type="ChEBI" id="CHEBI:30616"/>
        <dbReference type="ChEBI" id="CHEBI:33019"/>
        <dbReference type="ChEBI" id="CHEBI:57692"/>
        <dbReference type="ChEBI" id="CHEBI:58210"/>
        <dbReference type="EC" id="2.7.7.2"/>
    </reaction>
</comment>
<evidence type="ECO:0000256" key="4">
    <source>
        <dbReference type="ARBA" id="ARBA00022643"/>
    </source>
</evidence>
<dbReference type="Pfam" id="PF01507">
    <property type="entry name" value="PAPS_reduct"/>
    <property type="match status" value="1"/>
</dbReference>
<dbReference type="RefSeq" id="XP_041405244.1">
    <property type="nucleotide sequence ID" value="XM_041549310.1"/>
</dbReference>
<keyword evidence="5" id="KW-0808">Transferase</keyword>
<protein>
    <recommendedName>
        <fullName evidence="2">FAD synthase</fullName>
        <ecNumber evidence="2">2.7.7.2</ecNumber>
    </recommendedName>
    <alternativeName>
        <fullName evidence="10">FAD pyrophosphorylase</fullName>
    </alternativeName>
    <alternativeName>
        <fullName evidence="11">FMN adenylyltransferase</fullName>
    </alternativeName>
</protein>
<keyword evidence="3" id="KW-0285">Flavoprotein</keyword>
<name>A0A8H2VDB1_9SACH</name>
<dbReference type="PANTHER" id="PTHR23293">
    <property type="entry name" value="FAD SYNTHETASE-RELATED FMN ADENYLYLTRANSFERASE"/>
    <property type="match status" value="1"/>
</dbReference>
<evidence type="ECO:0000313" key="14">
    <source>
        <dbReference type="EMBL" id="CAB4253206.1"/>
    </source>
</evidence>
<dbReference type="GO" id="GO:0006747">
    <property type="term" value="P:FAD biosynthetic process"/>
    <property type="evidence" value="ECO:0007669"/>
    <property type="project" value="TreeGrafter"/>
</dbReference>
<evidence type="ECO:0000256" key="6">
    <source>
        <dbReference type="ARBA" id="ARBA00022695"/>
    </source>
</evidence>
<keyword evidence="9" id="KW-0067">ATP-binding</keyword>
<evidence type="ECO:0000256" key="10">
    <source>
        <dbReference type="ARBA" id="ARBA00031145"/>
    </source>
</evidence>
<comment type="pathway">
    <text evidence="1">Cofactor biosynthesis; FAD biosynthesis; FAD from FMN: step 1/1.</text>
</comment>
<evidence type="ECO:0000256" key="2">
    <source>
        <dbReference type="ARBA" id="ARBA00012393"/>
    </source>
</evidence>
<proteinExistence type="predicted"/>
<evidence type="ECO:0000256" key="1">
    <source>
        <dbReference type="ARBA" id="ARBA00004726"/>
    </source>
</evidence>
<dbReference type="InterPro" id="IPR002500">
    <property type="entry name" value="PAPS_reduct_dom"/>
</dbReference>
<dbReference type="AlphaFoldDB" id="A0A8H2VDB1"/>
<keyword evidence="4" id="KW-0288">FMN</keyword>
<dbReference type="GeneID" id="64856362"/>
<evidence type="ECO:0000256" key="8">
    <source>
        <dbReference type="ARBA" id="ARBA00022827"/>
    </source>
</evidence>
<evidence type="ECO:0000259" key="13">
    <source>
        <dbReference type="Pfam" id="PF01507"/>
    </source>
</evidence>
<dbReference type="OrthoDB" id="270728at2759"/>
<keyword evidence="15" id="KW-1185">Reference proteome</keyword>
<dbReference type="GO" id="GO:0003919">
    <property type="term" value="F:FMN adenylyltransferase activity"/>
    <property type="evidence" value="ECO:0007669"/>
    <property type="project" value="UniProtKB-EC"/>
</dbReference>
<dbReference type="EMBL" id="CAEFZW010000002">
    <property type="protein sequence ID" value="CAB4253206.1"/>
    <property type="molecule type" value="Genomic_DNA"/>
</dbReference>
<dbReference type="GO" id="GO:0005524">
    <property type="term" value="F:ATP binding"/>
    <property type="evidence" value="ECO:0007669"/>
    <property type="project" value="UniProtKB-KW"/>
</dbReference>
<feature type="domain" description="Phosphoadenosine phosphosulphate reductase" evidence="13">
    <location>
        <begin position="56"/>
        <end position="232"/>
    </location>
</feature>
<keyword evidence="6" id="KW-0548">Nucleotidyltransferase</keyword>